<dbReference type="OrthoDB" id="3543113at2759"/>
<name>A0A550CIL5_9AGAR</name>
<feature type="region of interest" description="Disordered" evidence="1">
    <location>
        <begin position="1"/>
        <end position="139"/>
    </location>
</feature>
<protein>
    <submittedName>
        <fullName evidence="2">Uncharacterized protein</fullName>
    </submittedName>
</protein>
<sequence length="935" mass="105606">MSLTDLPLPESFARSEAPPAHIAPLDAAGTRRMPGSFMYDSSNELSIQPSATGGTTRREPNPLVIKLRVPARKESTHDSGLDHSARPTEKRAKPSAAGGTKRLAPELLVMKRRMRSRNQPTREEPEPATRLKIPGIPEGNTPYTLPTGDDSDKPPRVTVQWQKLARDLGLPVEYILPTIEGCSAACQIAHDCGNYKPSSSKDACQHVSDYLMEEFGKGPHTGKGRSCPWKGCEKNKGRWTKENLRHHLTRGVWHFAANQVRCRWCDLVERRPEAIRSHLEKGECGPLVHALEQLDKKVEDRTSAEGSAVCRHIMACRQRRTPVKTLEVDRDRHESICEHSTCEELACTLHEEIEDDLVRPEQFAAKPDNVTRSRSQDPPTSLATDASESRSITTNCRLESIPNTVTESAGARVASTYELFSKICRLLLVDGRPSPLLNPATACRAMSDVALDILWEKQVHLGYLFLTIPRVEKSQVTRRRWVNVSSYNCPPGNRKISPREVSKTLLKLPQEGRRAVVTEAEYARFRSYAQRIKILVDFKDKDHAYIIIDRPLLRAVLKHGPILPNAHTINFRSSEECAFEGMRIMLQSDSTMLPPRSGDAWVSLAGQYYDSSTSSVEYRAIAPCASLSNIRALTIPPGENYEGIPHLRGLPFLEELHLIDFALCLGFSRLEPRPILQPGFRALRSLKLSETRYFDVARELVRFMSSEPLRLHTFEHFEFHINSSFQDTQQLDARRFYGTLCQCFDHESLTRLKVTTGRAVDVRSARLFSDLRVFKNVSIAAVYVNHEGADLDNALDILTAAWPSLTQLRFVNRGAMELYVPSPRMTRVSLEGLIPLATRCPALQLLEIPLDSRRPAPESIHLLEHQVPCDRRMELDVRAADPPRKQEDIDRMVNFLASVFPGQTLRTIRTGEWDDWQEISERVRESCRKRMQSGS</sequence>
<evidence type="ECO:0000313" key="2">
    <source>
        <dbReference type="EMBL" id="TRM64648.1"/>
    </source>
</evidence>
<evidence type="ECO:0000313" key="3">
    <source>
        <dbReference type="Proteomes" id="UP000320762"/>
    </source>
</evidence>
<organism evidence="2 3">
    <name type="scientific">Schizophyllum amplum</name>
    <dbReference type="NCBI Taxonomy" id="97359"/>
    <lineage>
        <taxon>Eukaryota</taxon>
        <taxon>Fungi</taxon>
        <taxon>Dikarya</taxon>
        <taxon>Basidiomycota</taxon>
        <taxon>Agaricomycotina</taxon>
        <taxon>Agaricomycetes</taxon>
        <taxon>Agaricomycetidae</taxon>
        <taxon>Agaricales</taxon>
        <taxon>Schizophyllaceae</taxon>
        <taxon>Schizophyllum</taxon>
    </lineage>
</organism>
<proteinExistence type="predicted"/>
<feature type="compositionally biased region" description="Basic and acidic residues" evidence="1">
    <location>
        <begin position="120"/>
        <end position="129"/>
    </location>
</feature>
<keyword evidence="3" id="KW-1185">Reference proteome</keyword>
<feature type="compositionally biased region" description="Polar residues" evidence="1">
    <location>
        <begin position="39"/>
        <end position="55"/>
    </location>
</feature>
<feature type="compositionally biased region" description="Polar residues" evidence="1">
    <location>
        <begin position="376"/>
        <end position="391"/>
    </location>
</feature>
<dbReference type="EMBL" id="VDMD01000007">
    <property type="protein sequence ID" value="TRM64648.1"/>
    <property type="molecule type" value="Genomic_DNA"/>
</dbReference>
<dbReference type="Proteomes" id="UP000320762">
    <property type="component" value="Unassembled WGS sequence"/>
</dbReference>
<reference evidence="2 3" key="1">
    <citation type="journal article" date="2019" name="New Phytol.">
        <title>Comparative genomics reveals unique wood-decay strategies and fruiting body development in the Schizophyllaceae.</title>
        <authorList>
            <person name="Almasi E."/>
            <person name="Sahu N."/>
            <person name="Krizsan K."/>
            <person name="Balint B."/>
            <person name="Kovacs G.M."/>
            <person name="Kiss B."/>
            <person name="Cseklye J."/>
            <person name="Drula E."/>
            <person name="Henrissat B."/>
            <person name="Nagy I."/>
            <person name="Chovatia M."/>
            <person name="Adam C."/>
            <person name="LaButti K."/>
            <person name="Lipzen A."/>
            <person name="Riley R."/>
            <person name="Grigoriev I.V."/>
            <person name="Nagy L.G."/>
        </authorList>
    </citation>
    <scope>NUCLEOTIDE SEQUENCE [LARGE SCALE GENOMIC DNA]</scope>
    <source>
        <strain evidence="2 3">NL-1724</strain>
    </source>
</reference>
<comment type="caution">
    <text evidence="2">The sequence shown here is derived from an EMBL/GenBank/DDBJ whole genome shotgun (WGS) entry which is preliminary data.</text>
</comment>
<feature type="compositionally biased region" description="Basic and acidic residues" evidence="1">
    <location>
        <begin position="71"/>
        <end position="92"/>
    </location>
</feature>
<evidence type="ECO:0000256" key="1">
    <source>
        <dbReference type="SAM" id="MobiDB-lite"/>
    </source>
</evidence>
<feature type="region of interest" description="Disordered" evidence="1">
    <location>
        <begin position="364"/>
        <end position="391"/>
    </location>
</feature>
<accession>A0A550CIL5</accession>
<dbReference type="AlphaFoldDB" id="A0A550CIL5"/>
<dbReference type="STRING" id="97359.A0A550CIL5"/>
<gene>
    <name evidence="2" type="ORF">BD626DRAFT_536541</name>
</gene>